<dbReference type="RefSeq" id="XP_008212689.2">
    <property type="nucleotide sequence ID" value="XM_008214467.4"/>
</dbReference>
<dbReference type="GO" id="GO:0005524">
    <property type="term" value="F:ATP binding"/>
    <property type="evidence" value="ECO:0007669"/>
    <property type="project" value="UniProtKB-KW"/>
</dbReference>
<dbReference type="GO" id="GO:0006071">
    <property type="term" value="P:glycerol metabolic process"/>
    <property type="evidence" value="ECO:0007669"/>
    <property type="project" value="TreeGrafter"/>
</dbReference>
<dbReference type="GO" id="GO:0006163">
    <property type="term" value="P:purine nucleotide metabolic process"/>
    <property type="evidence" value="ECO:0007669"/>
    <property type="project" value="UniProtKB-ARBA"/>
</dbReference>
<dbReference type="PANTHER" id="PTHR10196:SF67">
    <property type="entry name" value="SEDOHEPTULOKINASE"/>
    <property type="match status" value="1"/>
</dbReference>
<dbReference type="GO" id="GO:0071396">
    <property type="term" value="P:cellular response to lipid"/>
    <property type="evidence" value="ECO:0007669"/>
    <property type="project" value="UniProtKB-ARBA"/>
</dbReference>
<proteinExistence type="inferred from homology"/>
<keyword evidence="5" id="KW-0547">Nucleotide-binding</keyword>
<dbReference type="GO" id="GO:1901701">
    <property type="term" value="P:cellular response to oxygen-containing compound"/>
    <property type="evidence" value="ECO:0007669"/>
    <property type="project" value="UniProtKB-ARBA"/>
</dbReference>
<comment type="similarity">
    <text evidence="2">Belongs to the FGGY kinase family.</text>
</comment>
<dbReference type="RefSeq" id="XP_016837481.2">
    <property type="nucleotide sequence ID" value="XM_016981992.3"/>
</dbReference>
<dbReference type="InterPro" id="IPR043129">
    <property type="entry name" value="ATPase_NBD"/>
</dbReference>
<dbReference type="GO" id="GO:0050277">
    <property type="term" value="F:sedoheptulokinase activity"/>
    <property type="evidence" value="ECO:0007669"/>
    <property type="project" value="UniProtKB-EC"/>
</dbReference>
<keyword evidence="4" id="KW-0808">Transferase</keyword>
<evidence type="ECO:0000256" key="9">
    <source>
        <dbReference type="ARBA" id="ARBA00057196"/>
    </source>
</evidence>
<keyword evidence="7" id="KW-0067">ATP-binding</keyword>
<evidence type="ECO:0000256" key="1">
    <source>
        <dbReference type="ARBA" id="ARBA00004496"/>
    </source>
</evidence>
<feature type="domain" description="Carbohydrate kinase FGGY N-terminal" evidence="13">
    <location>
        <begin position="5"/>
        <end position="257"/>
    </location>
</feature>
<dbReference type="GO" id="GO:0005829">
    <property type="term" value="C:cytosol"/>
    <property type="evidence" value="ECO:0007669"/>
    <property type="project" value="TreeGrafter"/>
</dbReference>
<name>A0A7M7HDT1_NASVI</name>
<evidence type="ECO:0000256" key="7">
    <source>
        <dbReference type="ARBA" id="ARBA00022840"/>
    </source>
</evidence>
<evidence type="ECO:0000256" key="6">
    <source>
        <dbReference type="ARBA" id="ARBA00022777"/>
    </source>
</evidence>
<dbReference type="AlphaFoldDB" id="A0A7M7HDT1"/>
<evidence type="ECO:0000256" key="4">
    <source>
        <dbReference type="ARBA" id="ARBA00022679"/>
    </source>
</evidence>
<dbReference type="Gene3D" id="3.30.420.40">
    <property type="match status" value="2"/>
</dbReference>
<dbReference type="GO" id="GO:0006091">
    <property type="term" value="P:generation of precursor metabolites and energy"/>
    <property type="evidence" value="ECO:0007669"/>
    <property type="project" value="UniProtKB-ARBA"/>
</dbReference>
<accession>A0A7M7HDT1</accession>
<evidence type="ECO:0000313" key="14">
    <source>
        <dbReference type="EnsemblMetazoa" id="XP_008212689"/>
    </source>
</evidence>
<dbReference type="KEGG" id="nvi:100123611"/>
<dbReference type="GeneID" id="100123611"/>
<dbReference type="GO" id="GO:0046496">
    <property type="term" value="P:nicotinamide nucleotide metabolic process"/>
    <property type="evidence" value="ECO:0007669"/>
    <property type="project" value="UniProtKB-ARBA"/>
</dbReference>
<dbReference type="InParanoid" id="A0A7M7HDT1"/>
<dbReference type="SUPFAM" id="SSF53067">
    <property type="entry name" value="Actin-like ATPase domain"/>
    <property type="match status" value="2"/>
</dbReference>
<sequence length="464" mass="50754">MSPLVLGIDVGTTSVKVVIVQKETQLILANQSKDTQANVPSDLGIEGNKQDVPKILSAIHNCVSRLPKDLLRQVESIGICGQMHGMTLWQLPNECSYKDNGVFKLDIDKDKVSNLYTWQDGRCDIDFLNSLPKSKSHLPVHTGFGCATLFWFAKNKPEKLKKYDRCGTVQDLVVSLLCDNDDVKMSSQNAASWGYFLTEPREWDREALEAGGFPMHLLPSEILSPGQVAGTLAHNWFGIPAGVTIGVALGDLQCSVFALLKEPTDAVLNISTSAQLAYVHPTFRPETINESQKIEYFPYFGDKYLAVAASLNGGNTLATFVKSLQQWTLELGFSVPQSKVWDKLIALGKDDSSISDMTIVPTLLGERYAPDQTASVTGITLDTLHLGNIFRALCSGIIKNLHDIMSREELESVGICRIVGNGSGLVRNPVLQKEVSRWYSLPLELGHTGDAALGAALAMFKADE</sequence>
<comment type="catalytic activity">
    <reaction evidence="8">
        <text>sedoheptulose + ATP = D-sedoheptulose 7-phosphate + ADP + H(+)</text>
        <dbReference type="Rhea" id="RHEA:23844"/>
        <dbReference type="ChEBI" id="CHEBI:15378"/>
        <dbReference type="ChEBI" id="CHEBI:16802"/>
        <dbReference type="ChEBI" id="CHEBI:30616"/>
        <dbReference type="ChEBI" id="CHEBI:57483"/>
        <dbReference type="ChEBI" id="CHEBI:456216"/>
        <dbReference type="EC" id="2.7.1.14"/>
    </reaction>
</comment>
<dbReference type="InterPro" id="IPR018484">
    <property type="entry name" value="FGGY_N"/>
</dbReference>
<dbReference type="OrthoDB" id="10264182at2759"/>
<evidence type="ECO:0000256" key="2">
    <source>
        <dbReference type="ARBA" id="ARBA00009156"/>
    </source>
</evidence>
<comment type="function">
    <text evidence="9">Acts as a modulator of macrophage activation through control of glucose metabolism.</text>
</comment>
<dbReference type="CDD" id="cd07777">
    <property type="entry name" value="ASKHA_NBD_FGGY_SHK"/>
    <property type="match status" value="1"/>
</dbReference>
<dbReference type="Proteomes" id="UP000002358">
    <property type="component" value="Chromosome 2"/>
</dbReference>
<dbReference type="PANTHER" id="PTHR10196">
    <property type="entry name" value="SUGAR KINASE"/>
    <property type="match status" value="1"/>
</dbReference>
<organism evidence="14 15">
    <name type="scientific">Nasonia vitripennis</name>
    <name type="common">Parasitic wasp</name>
    <dbReference type="NCBI Taxonomy" id="7425"/>
    <lineage>
        <taxon>Eukaryota</taxon>
        <taxon>Metazoa</taxon>
        <taxon>Ecdysozoa</taxon>
        <taxon>Arthropoda</taxon>
        <taxon>Hexapoda</taxon>
        <taxon>Insecta</taxon>
        <taxon>Pterygota</taxon>
        <taxon>Neoptera</taxon>
        <taxon>Endopterygota</taxon>
        <taxon>Hymenoptera</taxon>
        <taxon>Apocrita</taxon>
        <taxon>Proctotrupomorpha</taxon>
        <taxon>Chalcidoidea</taxon>
        <taxon>Pteromalidae</taxon>
        <taxon>Pteromalinae</taxon>
        <taxon>Nasonia</taxon>
    </lineage>
</organism>
<dbReference type="EnsemblMetazoa" id="XM_016981992">
    <property type="protein sequence ID" value="XP_016837481"/>
    <property type="gene ID" value="LOC100123611"/>
</dbReference>
<reference evidence="14" key="1">
    <citation type="submission" date="2021-01" db="UniProtKB">
        <authorList>
            <consortium name="EnsemblMetazoa"/>
        </authorList>
    </citation>
    <scope>IDENTIFICATION</scope>
</reference>
<keyword evidence="15" id="KW-1185">Reference proteome</keyword>
<evidence type="ECO:0000313" key="15">
    <source>
        <dbReference type="Proteomes" id="UP000002358"/>
    </source>
</evidence>
<evidence type="ECO:0000256" key="10">
    <source>
        <dbReference type="ARBA" id="ARBA00066341"/>
    </source>
</evidence>
<evidence type="ECO:0000256" key="12">
    <source>
        <dbReference type="ARBA" id="ARBA00076706"/>
    </source>
</evidence>
<dbReference type="GO" id="GO:1901135">
    <property type="term" value="P:carbohydrate derivative metabolic process"/>
    <property type="evidence" value="ECO:0007669"/>
    <property type="project" value="UniProtKB-ARBA"/>
</dbReference>
<evidence type="ECO:0000256" key="3">
    <source>
        <dbReference type="ARBA" id="ARBA00022490"/>
    </source>
</evidence>
<dbReference type="FunFam" id="3.30.420.40:FF:000111">
    <property type="entry name" value="Sedoheptulokinase"/>
    <property type="match status" value="1"/>
</dbReference>
<evidence type="ECO:0000256" key="8">
    <source>
        <dbReference type="ARBA" id="ARBA00052736"/>
    </source>
</evidence>
<dbReference type="Pfam" id="PF00370">
    <property type="entry name" value="FGGY_N"/>
    <property type="match status" value="1"/>
</dbReference>
<evidence type="ECO:0000256" key="11">
    <source>
        <dbReference type="ARBA" id="ARBA00069425"/>
    </source>
</evidence>
<keyword evidence="6" id="KW-0418">Kinase</keyword>
<dbReference type="EnsemblMetazoa" id="XM_008214467">
    <property type="protein sequence ID" value="XP_008212689"/>
    <property type="gene ID" value="LOC100123611"/>
</dbReference>
<evidence type="ECO:0000259" key="13">
    <source>
        <dbReference type="Pfam" id="PF00370"/>
    </source>
</evidence>
<dbReference type="GO" id="GO:0009617">
    <property type="term" value="P:response to bacterium"/>
    <property type="evidence" value="ECO:0007669"/>
    <property type="project" value="UniProtKB-ARBA"/>
</dbReference>
<comment type="subcellular location">
    <subcellularLocation>
        <location evidence="1">Cytoplasm</location>
    </subcellularLocation>
</comment>
<dbReference type="SMR" id="A0A7M7HDT1"/>
<dbReference type="EC" id="2.7.1.14" evidence="10"/>
<dbReference type="FunFam" id="3.30.420.40:FF:000132">
    <property type="entry name" value="Sedoheptulokinase"/>
    <property type="match status" value="1"/>
</dbReference>
<protein>
    <recommendedName>
        <fullName evidence="11">Sedoheptulokinase</fullName>
        <ecNumber evidence="10">2.7.1.14</ecNumber>
    </recommendedName>
    <alternativeName>
        <fullName evidence="12">Carbohydrate kinase-like protein</fullName>
    </alternativeName>
</protein>
<evidence type="ECO:0000256" key="5">
    <source>
        <dbReference type="ARBA" id="ARBA00022741"/>
    </source>
</evidence>
<keyword evidence="3" id="KW-0963">Cytoplasm</keyword>